<dbReference type="Pfam" id="PF07362">
    <property type="entry name" value="CcdA"/>
    <property type="match status" value="1"/>
</dbReference>
<accession>A0A077P103</accession>
<organism evidence="2 3">
    <name type="scientific">Xenorhabdus bovienii str. oregonense</name>
    <dbReference type="NCBI Taxonomy" id="1398202"/>
    <lineage>
        <taxon>Bacteria</taxon>
        <taxon>Pseudomonadati</taxon>
        <taxon>Pseudomonadota</taxon>
        <taxon>Gammaproteobacteria</taxon>
        <taxon>Enterobacterales</taxon>
        <taxon>Morganellaceae</taxon>
        <taxon>Xenorhabdus</taxon>
    </lineage>
</organism>
<protein>
    <submittedName>
        <fullName evidence="2">Antitoxin CcdA</fullName>
    </submittedName>
</protein>
<gene>
    <name evidence="2" type="primary">ccdA</name>
    <name evidence="2" type="ORF">XBO1_1250001</name>
</gene>
<reference evidence="2" key="1">
    <citation type="submission" date="2013-07" db="EMBL/GenBank/DDBJ databases">
        <title>Sub-species coevolution in mutualistic symbiosis.</title>
        <authorList>
            <person name="Murfin K."/>
            <person name="Klassen J."/>
            <person name="Lee M."/>
            <person name="Forst S."/>
            <person name="Stock P."/>
            <person name="Goodrich-Blair H."/>
        </authorList>
    </citation>
    <scope>NUCLEOTIDE SEQUENCE [LARGE SCALE GENOMIC DNA]</scope>
    <source>
        <strain evidence="2">Oregonense</strain>
    </source>
</reference>
<dbReference type="AlphaFoldDB" id="A0A077P103"/>
<sequence length="72" mass="8384">MKHRVNVTVDKENYLILSAAGVNISAFVNEMMNREAQRINAEKWKTDNSEGMEEVSQFIKQYGSFADENRNW</sequence>
<proteinExistence type="predicted"/>
<evidence type="ECO:0000313" key="3">
    <source>
        <dbReference type="Proteomes" id="UP000028483"/>
    </source>
</evidence>
<dbReference type="Gene3D" id="1.10.1220.80">
    <property type="match status" value="1"/>
</dbReference>
<name>A0A077P103_XENBV</name>
<dbReference type="RefSeq" id="WP_038254491.1">
    <property type="nucleotide sequence ID" value="NZ_CAWLUU010000110.1"/>
</dbReference>
<dbReference type="HOGENOM" id="CLU_157097_1_0_6"/>
<dbReference type="Proteomes" id="UP000028483">
    <property type="component" value="Unassembled WGS sequence"/>
</dbReference>
<keyword evidence="1" id="KW-1277">Toxin-antitoxin system</keyword>
<dbReference type="InterPro" id="IPR009956">
    <property type="entry name" value="Post-segregation_anti-tox_CcdA"/>
</dbReference>
<evidence type="ECO:0000313" key="2">
    <source>
        <dbReference type="EMBL" id="CDH04398.1"/>
    </source>
</evidence>
<dbReference type="EMBL" id="CBSX010000030">
    <property type="protein sequence ID" value="CDH04398.1"/>
    <property type="molecule type" value="Genomic_DNA"/>
</dbReference>
<dbReference type="NCBIfam" id="NF010264">
    <property type="entry name" value="PRK13710.1"/>
    <property type="match status" value="1"/>
</dbReference>
<comment type="caution">
    <text evidence="2">The sequence shown here is derived from an EMBL/GenBank/DDBJ whole genome shotgun (WGS) entry which is preliminary data.</text>
</comment>
<evidence type="ECO:0000256" key="1">
    <source>
        <dbReference type="ARBA" id="ARBA00022649"/>
    </source>
</evidence>